<feature type="compositionally biased region" description="Basic and acidic residues" evidence="1">
    <location>
        <begin position="119"/>
        <end position="144"/>
    </location>
</feature>
<keyword evidence="4" id="KW-1185">Reference proteome</keyword>
<evidence type="ECO:0000256" key="1">
    <source>
        <dbReference type="SAM" id="MobiDB-lite"/>
    </source>
</evidence>
<dbReference type="Proteomes" id="UP000731465">
    <property type="component" value="Unassembled WGS sequence"/>
</dbReference>
<gene>
    <name evidence="3" type="ORF">J5V48_03270</name>
</gene>
<proteinExistence type="predicted"/>
<feature type="region of interest" description="Disordered" evidence="1">
    <location>
        <begin position="103"/>
        <end position="144"/>
    </location>
</feature>
<accession>A0ABS7DFS9</accession>
<keyword evidence="2" id="KW-0812">Transmembrane</keyword>
<protein>
    <submittedName>
        <fullName evidence="3">Uncharacterized protein</fullName>
    </submittedName>
</protein>
<dbReference type="EMBL" id="JAGFNY010000007">
    <property type="protein sequence ID" value="MBW7569909.1"/>
    <property type="molecule type" value="Genomic_DNA"/>
</dbReference>
<name>A0ABS7DFS9_9GAMM</name>
<feature type="transmembrane region" description="Helical" evidence="2">
    <location>
        <begin position="6"/>
        <end position="27"/>
    </location>
</feature>
<feature type="transmembrane region" description="Helical" evidence="2">
    <location>
        <begin position="34"/>
        <end position="55"/>
    </location>
</feature>
<comment type="caution">
    <text evidence="3">The sequence shown here is derived from an EMBL/GenBank/DDBJ whole genome shotgun (WGS) entry which is preliminary data.</text>
</comment>
<sequence length="144" mass="16349">MININFAQTLFSSAGSVFVVLSILFFLAFRKFRFAILTLLLANALIWTAIVFPKSIISLFEKLSIPESILSINNYYLGVALGFVLFVLWFILAYLVRIPFKKKNEKQESSQNQVSSDEESNKDTAKLTDESISAEDNKEPLKKE</sequence>
<keyword evidence="2" id="KW-1133">Transmembrane helix</keyword>
<reference evidence="3 4" key="1">
    <citation type="submission" date="2021-03" db="EMBL/GenBank/DDBJ databases">
        <title>Succinivibrio sp. nov. isolated from feces of cow.</title>
        <authorList>
            <person name="Choi J.-Y."/>
        </authorList>
    </citation>
    <scope>NUCLEOTIDE SEQUENCE [LARGE SCALE GENOMIC DNA]</scope>
    <source>
        <strain evidence="3 4">AGMB01872</strain>
    </source>
</reference>
<keyword evidence="2" id="KW-0472">Membrane</keyword>
<dbReference type="RefSeq" id="WP_219937085.1">
    <property type="nucleotide sequence ID" value="NZ_JAGFNY010000007.1"/>
</dbReference>
<evidence type="ECO:0000313" key="4">
    <source>
        <dbReference type="Proteomes" id="UP000731465"/>
    </source>
</evidence>
<organism evidence="3 4">
    <name type="scientific">Succinivibrio faecicola</name>
    <dbReference type="NCBI Taxonomy" id="2820300"/>
    <lineage>
        <taxon>Bacteria</taxon>
        <taxon>Pseudomonadati</taxon>
        <taxon>Pseudomonadota</taxon>
        <taxon>Gammaproteobacteria</taxon>
        <taxon>Aeromonadales</taxon>
        <taxon>Succinivibrionaceae</taxon>
        <taxon>Succinivibrio</taxon>
    </lineage>
</organism>
<evidence type="ECO:0000313" key="3">
    <source>
        <dbReference type="EMBL" id="MBW7569909.1"/>
    </source>
</evidence>
<feature type="transmembrane region" description="Helical" evidence="2">
    <location>
        <begin position="75"/>
        <end position="96"/>
    </location>
</feature>
<evidence type="ECO:0000256" key="2">
    <source>
        <dbReference type="SAM" id="Phobius"/>
    </source>
</evidence>